<dbReference type="InterPro" id="IPR036305">
    <property type="entry name" value="RGS_sf"/>
</dbReference>
<proteinExistence type="predicted"/>
<protein>
    <recommendedName>
        <fullName evidence="5">RGS domain-containing protein</fullName>
    </recommendedName>
</protein>
<comment type="caution">
    <text evidence="3">The sequence shown here is derived from an EMBL/GenBank/DDBJ whole genome shotgun (WGS) entry which is preliminary data.</text>
</comment>
<gene>
    <name evidence="3" type="ORF">C9374_004501</name>
</gene>
<evidence type="ECO:0000256" key="2">
    <source>
        <dbReference type="SAM" id="SignalP"/>
    </source>
</evidence>
<keyword evidence="2" id="KW-0732">Signal</keyword>
<reference evidence="3 4" key="1">
    <citation type="journal article" date="2018" name="BMC Genomics">
        <title>The genome of Naegleria lovaniensis, the basis for a comparative approach to unravel pathogenicity factors of the human pathogenic amoeba N. fowleri.</title>
        <authorList>
            <person name="Liechti N."/>
            <person name="Schurch N."/>
            <person name="Bruggmann R."/>
            <person name="Wittwer M."/>
        </authorList>
    </citation>
    <scope>NUCLEOTIDE SEQUENCE [LARGE SCALE GENOMIC DNA]</scope>
    <source>
        <strain evidence="3 4">ATCC 30569</strain>
    </source>
</reference>
<keyword evidence="4" id="KW-1185">Reference proteome</keyword>
<evidence type="ECO:0008006" key="5">
    <source>
        <dbReference type="Google" id="ProtNLM"/>
    </source>
</evidence>
<dbReference type="EMBL" id="PYSW02000021">
    <property type="protein sequence ID" value="KAG2383164.1"/>
    <property type="molecule type" value="Genomic_DNA"/>
</dbReference>
<evidence type="ECO:0000313" key="3">
    <source>
        <dbReference type="EMBL" id="KAG2383164.1"/>
    </source>
</evidence>
<evidence type="ECO:0000256" key="1">
    <source>
        <dbReference type="SAM" id="Phobius"/>
    </source>
</evidence>
<feature type="transmembrane region" description="Helical" evidence="1">
    <location>
        <begin position="903"/>
        <end position="921"/>
    </location>
</feature>
<feature type="chain" id="PRO_5041657301" description="RGS domain-containing protein" evidence="2">
    <location>
        <begin position="39"/>
        <end position="1327"/>
    </location>
</feature>
<feature type="transmembrane region" description="Helical" evidence="1">
    <location>
        <begin position="933"/>
        <end position="951"/>
    </location>
</feature>
<feature type="signal peptide" evidence="2">
    <location>
        <begin position="1"/>
        <end position="38"/>
    </location>
</feature>
<feature type="transmembrane region" description="Helical" evidence="1">
    <location>
        <begin position="1152"/>
        <end position="1170"/>
    </location>
</feature>
<sequence>MKLMRIFSSATLHIICFVCFLTLLVGTLILSPNDQAHAQDLRYCSIANTTVIPLTTNLIGQQAGILCPFGFIKQRNTTSGLLNCVSIVDLLNEIVDKRDCWLPPGRDEFSTPYFNTTSCIFNFLHCSPRTKKCSMFNTRSFGDSCVDRFSCVGSLQQSQINCFQGKCTTLSRTHVLPIGADCSTDPSFPAFISYENNTFSTCNDKSLCVSTGGSSKCLRVQTGKAPKFGACGLFYRVDNNTVTDTSVRVCGYAHVCSNTENGYCLPNYASTDFYDTFRAPFKALTSPPEEFELQLSSTFMDTRQVFTTRSHSFCKSNSGCNGKALGPSALQIKTSYSYMKGGSSFSGSFAETFNKCDMSQKKCVRTFAKENGMTCSEHAECRSTYCSPLNMTCSEMAKEIECGPSVANASLSDCPGYSQCVCTNSSRGVCMNLCFGELADLHSCSYNFGVVGPNSPISKMENSLIPFIDNQSSIFSLQNGKCKEYMIKYFECMKNNQKELNLETLDLPYSETVQQLAMTRKLILLSEPNDILLKNNLANSSSYSVDTDIFATAEVNMTSIENNHVSNISEVSLSRIDLFNESSSSVIMKVSDIYSNFNISEQVVVYVLERMAGLIPRYKTKEINLKTKMKVCGCCTATVTNYLQQSLQGGILLKGNDSTILTSGLVSFTELSLSNTISGFEPIMGHNSFLNRNWYEKCDIILVPPDDIDLITLSVMNNMLILDRNSTNGNSVKELEEKSMTELFLVLISNLPSKVLSISRGVRDFAMTNQPVFDRLATIFRDAVTENYLHVYDVVNLIRSTNSSDCSIFNSTFDIKAYHRAIFSYPMSFDSSIPFPLSSPSFVIENDQWFLQKLSFGAVSDDTLMNIFSRLVSPKCYSSYNSYLGVFHYNDVSKYWDLVLKDSMLFIVIASCLLFYLILAVTYRNSLALKRRLFAPFIGPFCMMIICLVYIEPILMSLFKNVGKNIAPFIPIPNLFMSLLSASYIVVSIRFYYLRNLYQIRKGLDETMKNNKMNNMRIYRIFVQPYVTLSLVMIITFILFGIWFGIFYGILESIIIERFGRFEWTLQFDASLLALTTQFGFLSLVSILCLFVDAMFNLKKIRKHGIGYYFMFDDPFHMRIDIISQLLIFFISILVILDIFVWNTLIINRIGIALFFLFSLMIFGGNIMMIETAISIKNRRPNGCLDSFADRLSVLESEWVENMKDVHFRELQMKYAKNEFSLENFLLYEHLEKLEKQKVLTLEDLYYLQTTYLSSLSPYSINLPAYCHTKFAEVLARNDVNIQFSELDTIKNEVIANNLDTFNRLTLTKEYKKWKEVASFQTQMNVK</sequence>
<dbReference type="SUPFAM" id="SSF48097">
    <property type="entry name" value="Regulator of G-protein signaling, RGS"/>
    <property type="match status" value="1"/>
</dbReference>
<evidence type="ECO:0000313" key="4">
    <source>
        <dbReference type="Proteomes" id="UP000816034"/>
    </source>
</evidence>
<feature type="transmembrane region" description="Helical" evidence="1">
    <location>
        <begin position="1026"/>
        <end position="1051"/>
    </location>
</feature>
<keyword evidence="1" id="KW-0472">Membrane</keyword>
<keyword evidence="1" id="KW-1133">Transmembrane helix</keyword>
<keyword evidence="1" id="KW-0812">Transmembrane</keyword>
<organism evidence="3 4">
    <name type="scientific">Naegleria lovaniensis</name>
    <name type="common">Amoeba</name>
    <dbReference type="NCBI Taxonomy" id="51637"/>
    <lineage>
        <taxon>Eukaryota</taxon>
        <taxon>Discoba</taxon>
        <taxon>Heterolobosea</taxon>
        <taxon>Tetramitia</taxon>
        <taxon>Eutetramitia</taxon>
        <taxon>Vahlkampfiidae</taxon>
        <taxon>Naegleria</taxon>
    </lineage>
</organism>
<feature type="transmembrane region" description="Helical" evidence="1">
    <location>
        <begin position="1071"/>
        <end position="1096"/>
    </location>
</feature>
<name>A0AA88KIS8_NAELO</name>
<dbReference type="Gene3D" id="1.10.167.10">
    <property type="entry name" value="Regulator of G-protein Signalling 4, domain 2"/>
    <property type="match status" value="1"/>
</dbReference>
<dbReference type="InterPro" id="IPR044926">
    <property type="entry name" value="RGS_subdomain_2"/>
</dbReference>
<feature type="transmembrane region" description="Helical" evidence="1">
    <location>
        <begin position="971"/>
        <end position="993"/>
    </location>
</feature>
<dbReference type="RefSeq" id="XP_044548843.1">
    <property type="nucleotide sequence ID" value="XM_044694148.1"/>
</dbReference>
<feature type="transmembrane region" description="Helical" evidence="1">
    <location>
        <begin position="1126"/>
        <end position="1146"/>
    </location>
</feature>
<dbReference type="GeneID" id="68096956"/>
<accession>A0AA88KIS8</accession>
<dbReference type="Proteomes" id="UP000816034">
    <property type="component" value="Unassembled WGS sequence"/>
</dbReference>